<feature type="domain" description="M23ase beta-sheet core" evidence="1">
    <location>
        <begin position="73"/>
        <end position="152"/>
    </location>
</feature>
<dbReference type="Proteomes" id="UP000001916">
    <property type="component" value="Chromosome"/>
</dbReference>
<protein>
    <submittedName>
        <fullName evidence="2">Peptidase M23</fullName>
    </submittedName>
</protein>
<dbReference type="STRING" id="526227.Mesil_1761"/>
<dbReference type="eggNOG" id="COG0739">
    <property type="taxonomic scope" value="Bacteria"/>
</dbReference>
<dbReference type="InterPro" id="IPR016047">
    <property type="entry name" value="M23ase_b-sheet_dom"/>
</dbReference>
<gene>
    <name evidence="2" type="ordered locus">Mesil_1761</name>
</gene>
<dbReference type="PANTHER" id="PTHR21666">
    <property type="entry name" value="PEPTIDASE-RELATED"/>
    <property type="match status" value="1"/>
</dbReference>
<dbReference type="Pfam" id="PF01551">
    <property type="entry name" value="Peptidase_M23"/>
    <property type="match status" value="1"/>
</dbReference>
<dbReference type="InterPro" id="IPR011055">
    <property type="entry name" value="Dup_hybrid_motif"/>
</dbReference>
<dbReference type="GO" id="GO:0004222">
    <property type="term" value="F:metalloendopeptidase activity"/>
    <property type="evidence" value="ECO:0007669"/>
    <property type="project" value="TreeGrafter"/>
</dbReference>
<dbReference type="PANTHER" id="PTHR21666:SF290">
    <property type="entry name" value="PEPTIDASE M23 DOMAIN PROTEIN"/>
    <property type="match status" value="1"/>
</dbReference>
<organism evidence="2 3">
    <name type="scientific">Allomeiothermus silvanus (strain ATCC 700542 / DSM 9946 / NBRC 106475 / NCIMB 13440 / VI-R2)</name>
    <name type="common">Thermus silvanus</name>
    <dbReference type="NCBI Taxonomy" id="526227"/>
    <lineage>
        <taxon>Bacteria</taxon>
        <taxon>Thermotogati</taxon>
        <taxon>Deinococcota</taxon>
        <taxon>Deinococci</taxon>
        <taxon>Thermales</taxon>
        <taxon>Thermaceae</taxon>
        <taxon>Allomeiothermus</taxon>
    </lineage>
</organism>
<dbReference type="HOGENOM" id="CLU_1376748_0_0_0"/>
<dbReference type="Gene3D" id="2.70.70.10">
    <property type="entry name" value="Glucose Permease (Domain IIA)"/>
    <property type="match status" value="1"/>
</dbReference>
<dbReference type="KEGG" id="msv:Mesil_1761"/>
<accession>D7BFT6</accession>
<evidence type="ECO:0000313" key="2">
    <source>
        <dbReference type="EMBL" id="ADH63639.1"/>
    </source>
</evidence>
<reference evidence="2 3" key="1">
    <citation type="journal article" date="2010" name="Stand. Genomic Sci.">
        <title>Complete genome sequence of Meiothermus silvanus type strain (VI-R2).</title>
        <authorList>
            <person name="Sikorski J."/>
            <person name="Tindall B.J."/>
            <person name="Lowry S."/>
            <person name="Lucas S."/>
            <person name="Nolan M."/>
            <person name="Copeland A."/>
            <person name="Glavina Del Rio T."/>
            <person name="Tice H."/>
            <person name="Cheng J.F."/>
            <person name="Han C."/>
            <person name="Pitluck S."/>
            <person name="Liolios K."/>
            <person name="Ivanova N."/>
            <person name="Mavromatis K."/>
            <person name="Mikhailova N."/>
            <person name="Pati A."/>
            <person name="Goodwin L."/>
            <person name="Chen A."/>
            <person name="Palaniappan K."/>
            <person name="Land M."/>
            <person name="Hauser L."/>
            <person name="Chang Y.J."/>
            <person name="Jeffries C.D."/>
            <person name="Rohde M."/>
            <person name="Goker M."/>
            <person name="Woyke T."/>
            <person name="Bristow J."/>
            <person name="Eisen J.A."/>
            <person name="Markowitz V."/>
            <person name="Hugenholtz P."/>
            <person name="Kyrpides N.C."/>
            <person name="Klenk H.P."/>
            <person name="Lapidus A."/>
        </authorList>
    </citation>
    <scope>NUCLEOTIDE SEQUENCE [LARGE SCALE GENOMIC DNA]</scope>
    <source>
        <strain evidence="3">ATCC 700542 / DSM 9946 / VI-R2</strain>
    </source>
</reference>
<evidence type="ECO:0000259" key="1">
    <source>
        <dbReference type="Pfam" id="PF01551"/>
    </source>
</evidence>
<proteinExistence type="predicted"/>
<name>D7BFT6_ALLS1</name>
<dbReference type="InterPro" id="IPR050570">
    <property type="entry name" value="Cell_wall_metabolism_enzyme"/>
</dbReference>
<dbReference type="AlphaFoldDB" id="D7BFT6"/>
<dbReference type="SUPFAM" id="SSF51261">
    <property type="entry name" value="Duplicated hybrid motif"/>
    <property type="match status" value="1"/>
</dbReference>
<dbReference type="CDD" id="cd12797">
    <property type="entry name" value="M23_peptidase"/>
    <property type="match status" value="1"/>
</dbReference>
<sequence>MMRTNPKPKGARPSGRYFYPMNPFVLPPTTGWMDTEYHDYGVRDHRGSGYLVRPGYWHPAVDLNNPGGGDSDCGQSVHAITDGVVIVAGWAPVIGERAVIWHEGPGVWSVYWHLRNLEVKPGSVVMAGQKIAEVGRMASGGFCHLHFGVYYAQPPSWDYFPNELNVPKEKSVWLKYSVDPLQFLNKNKAQLPPKWERD</sequence>
<keyword evidence="3" id="KW-1185">Reference proteome</keyword>
<dbReference type="EMBL" id="CP002042">
    <property type="protein sequence ID" value="ADH63639.1"/>
    <property type="molecule type" value="Genomic_DNA"/>
</dbReference>
<evidence type="ECO:0000313" key="3">
    <source>
        <dbReference type="Proteomes" id="UP000001916"/>
    </source>
</evidence>